<dbReference type="EMBL" id="JBANQN010000005">
    <property type="protein sequence ID" value="KAK6789926.1"/>
    <property type="molecule type" value="Genomic_DNA"/>
</dbReference>
<reference evidence="1 2" key="1">
    <citation type="submission" date="2024-02" db="EMBL/GenBank/DDBJ databases">
        <title>de novo genome assembly of Solanum bulbocastanum strain 11H21.</title>
        <authorList>
            <person name="Hosaka A.J."/>
        </authorList>
    </citation>
    <scope>NUCLEOTIDE SEQUENCE [LARGE SCALE GENOMIC DNA]</scope>
    <source>
        <tissue evidence="1">Young leaves</tissue>
    </source>
</reference>
<protein>
    <submittedName>
        <fullName evidence="1">Uncharacterized protein</fullName>
    </submittedName>
</protein>
<evidence type="ECO:0000313" key="1">
    <source>
        <dbReference type="EMBL" id="KAK6789926.1"/>
    </source>
</evidence>
<accession>A0AAN8YFH2</accession>
<dbReference type="AlphaFoldDB" id="A0AAN8YFH2"/>
<name>A0AAN8YFH2_SOLBU</name>
<gene>
    <name evidence="1" type="ORF">RDI58_013726</name>
</gene>
<comment type="caution">
    <text evidence="1">The sequence shown here is derived from an EMBL/GenBank/DDBJ whole genome shotgun (WGS) entry which is preliminary data.</text>
</comment>
<proteinExistence type="predicted"/>
<sequence>MVWCNYLCDYCARFIRPYCYGDLVCCNLCGKVLDEDNFGKTMVRHKSKEIDSAIEKTYEETIEEDIKYEEDTTYTEIEKKCNSRRVWCDHCVQSISEPHYFVNKICCSNCGKVLEDNIHFIPR</sequence>
<keyword evidence="2" id="KW-1185">Reference proteome</keyword>
<dbReference type="Proteomes" id="UP001371456">
    <property type="component" value="Unassembled WGS sequence"/>
</dbReference>
<organism evidence="1 2">
    <name type="scientific">Solanum bulbocastanum</name>
    <name type="common">Wild potato</name>
    <dbReference type="NCBI Taxonomy" id="147425"/>
    <lineage>
        <taxon>Eukaryota</taxon>
        <taxon>Viridiplantae</taxon>
        <taxon>Streptophyta</taxon>
        <taxon>Embryophyta</taxon>
        <taxon>Tracheophyta</taxon>
        <taxon>Spermatophyta</taxon>
        <taxon>Magnoliopsida</taxon>
        <taxon>eudicotyledons</taxon>
        <taxon>Gunneridae</taxon>
        <taxon>Pentapetalae</taxon>
        <taxon>asterids</taxon>
        <taxon>lamiids</taxon>
        <taxon>Solanales</taxon>
        <taxon>Solanaceae</taxon>
        <taxon>Solanoideae</taxon>
        <taxon>Solaneae</taxon>
        <taxon>Solanum</taxon>
    </lineage>
</organism>
<evidence type="ECO:0000313" key="2">
    <source>
        <dbReference type="Proteomes" id="UP001371456"/>
    </source>
</evidence>